<dbReference type="OrthoDB" id="9979734at2759"/>
<evidence type="ECO:0000313" key="2">
    <source>
        <dbReference type="EMBL" id="CAH1782519.1"/>
    </source>
</evidence>
<keyword evidence="1" id="KW-1133">Transmembrane helix</keyword>
<dbReference type="EMBL" id="CAIIXF020000005">
    <property type="protein sequence ID" value="CAH1782519.1"/>
    <property type="molecule type" value="Genomic_DNA"/>
</dbReference>
<gene>
    <name evidence="2" type="ORF">OFUS_LOCUS8959</name>
</gene>
<accession>A0A8S4NP66</accession>
<dbReference type="Proteomes" id="UP000749559">
    <property type="component" value="Unassembled WGS sequence"/>
</dbReference>
<keyword evidence="1" id="KW-0812">Transmembrane</keyword>
<evidence type="ECO:0008006" key="4">
    <source>
        <dbReference type="Google" id="ProtNLM"/>
    </source>
</evidence>
<proteinExistence type="predicted"/>
<evidence type="ECO:0000256" key="1">
    <source>
        <dbReference type="SAM" id="Phobius"/>
    </source>
</evidence>
<name>A0A8S4NP66_OWEFU</name>
<keyword evidence="3" id="KW-1185">Reference proteome</keyword>
<organism evidence="2 3">
    <name type="scientific">Owenia fusiformis</name>
    <name type="common">Polychaete worm</name>
    <dbReference type="NCBI Taxonomy" id="6347"/>
    <lineage>
        <taxon>Eukaryota</taxon>
        <taxon>Metazoa</taxon>
        <taxon>Spiralia</taxon>
        <taxon>Lophotrochozoa</taxon>
        <taxon>Annelida</taxon>
        <taxon>Polychaeta</taxon>
        <taxon>Sedentaria</taxon>
        <taxon>Canalipalpata</taxon>
        <taxon>Sabellida</taxon>
        <taxon>Oweniida</taxon>
        <taxon>Oweniidae</taxon>
        <taxon>Owenia</taxon>
    </lineage>
</organism>
<feature type="transmembrane region" description="Helical" evidence="1">
    <location>
        <begin position="7"/>
        <end position="25"/>
    </location>
</feature>
<evidence type="ECO:0000313" key="3">
    <source>
        <dbReference type="Proteomes" id="UP000749559"/>
    </source>
</evidence>
<keyword evidence="1" id="KW-0472">Membrane</keyword>
<protein>
    <recommendedName>
        <fullName evidence="4">Fucosyltransferase</fullName>
    </recommendedName>
</protein>
<feature type="non-terminal residue" evidence="2">
    <location>
        <position position="1"/>
    </location>
</feature>
<sequence length="456" mass="53368">IMSYSHFYKWTFFILLVVIILSNILDMIDKVAIVDKATPKDHVSLSSDNVLDEAMELRVNVVAKALANSRYKIYAFQSWERAHTQNHITKARRVESEKYIVYRCRGTCGGLGDRLQGIHSTFLLAIALRRKFRIDFQFPCDLYSVLGENYEPWHEPDTPTGDTRILSAIDYYENCGDIIFAEPTREYSDDYTMISEQKSAEMSFNEKYPEQVVIISTNQMWTQTFYKDPRYHKALTDLGFNMNYFTDGTIFRETYNHLFKLQPNMQRALATFMARARPNKDIQLVCAQIRMGHNPSVPQDETKRNKKEWLPLLWDFLSLYNISRKYKLFVTTDSQEVREQSQRLFPDVLHDTEGRITHIDRYDNQSEACKGMEKTILDFTILSKCDILVVSRSNFGTYSAKLRSPLAKLYTFQEGVIHEGFYYDRSGKVFDRDTKTFRYNCSMAECPPIADTRCRE</sequence>
<reference evidence="2" key="1">
    <citation type="submission" date="2022-03" db="EMBL/GenBank/DDBJ databases">
        <authorList>
            <person name="Martin C."/>
        </authorList>
    </citation>
    <scope>NUCLEOTIDE SEQUENCE</scope>
</reference>
<comment type="caution">
    <text evidence="2">The sequence shown here is derived from an EMBL/GenBank/DDBJ whole genome shotgun (WGS) entry which is preliminary data.</text>
</comment>
<dbReference type="AlphaFoldDB" id="A0A8S4NP66"/>
<dbReference type="Gene3D" id="3.40.50.11350">
    <property type="match status" value="1"/>
</dbReference>